<feature type="compositionally biased region" description="Basic and acidic residues" evidence="1">
    <location>
        <begin position="889"/>
        <end position="900"/>
    </location>
</feature>
<sequence>MPVIPHGIAPFTIKAPLTSTDPGQPTDNIFDDARRIFAFIEDERHLTALELHKSVMSRIMAWDKAHKRKGRLGSSSSSNNNKQHRSLFLGGGRHNRKNVTTEAALAAAAADQAHSDAKAFLKERHPQIVKLEHRCRIFKRALHNLKDASDWTLASSMFGVKTFYRREEDGSLSLKLEGELKDCPLFEQVCVLKEIDLHYKWAPFCTSSMTIADLDKLDTVGWFLIGLANFGLSRDGCFRVIGCDNILEDDSIIVAGQGIRDLTPGSPAPPDTYLCEDPILDKLDIPPIPTRRGGGRMTIRTFEAVIQVTSPTSARTRLVANIDPNMTFLPQPLLEFVMKNLAGVLLAKLQNAAKKVPRNPVSNEHARRMRDEEDFYRHWLMKKFQVVCEVKGWEMPPVTAFELTDEQLRKDHQLAEKRAQKDQHRRAVSFDLPEDSRSPSERGDFKRSMSAPEHSESNTYDGDGVSELSSKSSRSTPFSIAQAVKRREERKRQKKDEQIARERLKAAQRLQPKEFSPDKQKRLGELRSVKAARTGQDGATSTTASDPRTKSEPPQLSRDVPGSRALKHSESAPVPNTPRTLSTIASTPPPKKVTTTPPPHPALSRNKSVSEAVTDRLYRHTPVTRAVVLLLLTILLFILLHPKLLFSVMARTGVFAYWQDNTSLLSKGVHGVVAVVYLLICALAHFALCDIALVYAFDSMELGSKAGRRLRKFYSTQVRLGVALGSLGIFIIAICKSIFKIMLRYLSWAVLRATGYLAPFVPGFVGETFATAWGLFNSVLGVLSGALNFVLQSNPVTGTIGNLTGRVVSSVASLWTAAESFMVESAAVVSGEIGATPWHEESFVLAKYLFSYSSVFLVTSLILFNLSAKQAATKAARNSIKASLLDSDDSTHASDVDSKSQARSRGPLGSDLSDIQEHPITITASTEEQQEVVSMTSTQKRKGLLRRRNT</sequence>
<feature type="transmembrane region" description="Helical" evidence="2">
    <location>
        <begin position="848"/>
        <end position="868"/>
    </location>
</feature>
<dbReference type="PANTHER" id="PTHR34560:SF1">
    <property type="entry name" value="START DOMAIN-CONTAINING PROTEIN"/>
    <property type="match status" value="1"/>
</dbReference>
<feature type="compositionally biased region" description="Polar residues" evidence="1">
    <location>
        <begin position="577"/>
        <end position="586"/>
    </location>
</feature>
<name>A0A7S3KXX0_9STRA</name>
<evidence type="ECO:0000256" key="1">
    <source>
        <dbReference type="SAM" id="MobiDB-lite"/>
    </source>
</evidence>
<feature type="compositionally biased region" description="Pro residues" evidence="1">
    <location>
        <begin position="587"/>
        <end position="601"/>
    </location>
</feature>
<organism evidence="3">
    <name type="scientific">Amphora coffeiformis</name>
    <dbReference type="NCBI Taxonomy" id="265554"/>
    <lineage>
        <taxon>Eukaryota</taxon>
        <taxon>Sar</taxon>
        <taxon>Stramenopiles</taxon>
        <taxon>Ochrophyta</taxon>
        <taxon>Bacillariophyta</taxon>
        <taxon>Bacillariophyceae</taxon>
        <taxon>Bacillariophycidae</taxon>
        <taxon>Thalassiophysales</taxon>
        <taxon>Catenulaceae</taxon>
        <taxon>Amphora</taxon>
    </lineage>
</organism>
<feature type="region of interest" description="Disordered" evidence="1">
    <location>
        <begin position="414"/>
        <end position="608"/>
    </location>
</feature>
<feature type="transmembrane region" description="Helical" evidence="2">
    <location>
        <begin position="772"/>
        <end position="791"/>
    </location>
</feature>
<evidence type="ECO:0000256" key="2">
    <source>
        <dbReference type="SAM" id="Phobius"/>
    </source>
</evidence>
<feature type="transmembrane region" description="Helical" evidence="2">
    <location>
        <begin position="626"/>
        <end position="649"/>
    </location>
</feature>
<keyword evidence="2" id="KW-0812">Transmembrane</keyword>
<feature type="transmembrane region" description="Helical" evidence="2">
    <location>
        <begin position="669"/>
        <end position="697"/>
    </location>
</feature>
<feature type="compositionally biased region" description="Basic and acidic residues" evidence="1">
    <location>
        <begin position="485"/>
        <end position="528"/>
    </location>
</feature>
<feature type="compositionally biased region" description="Polar residues" evidence="1">
    <location>
        <begin position="467"/>
        <end position="479"/>
    </location>
</feature>
<feature type="compositionally biased region" description="Basic residues" evidence="1">
    <location>
        <begin position="939"/>
        <end position="950"/>
    </location>
</feature>
<gene>
    <name evidence="3" type="ORF">ACOF00016_LOCUS2307</name>
</gene>
<feature type="region of interest" description="Disordered" evidence="1">
    <location>
        <begin position="68"/>
        <end position="93"/>
    </location>
</feature>
<dbReference type="EMBL" id="HBIM01002640">
    <property type="protein sequence ID" value="CAE0404136.1"/>
    <property type="molecule type" value="Transcribed_RNA"/>
</dbReference>
<dbReference type="AlphaFoldDB" id="A0A7S3KXX0"/>
<dbReference type="InterPro" id="IPR023393">
    <property type="entry name" value="START-like_dom_sf"/>
</dbReference>
<keyword evidence="2" id="KW-0472">Membrane</keyword>
<dbReference type="PANTHER" id="PTHR34560">
    <property type="entry name" value="POLYKETIDE CYCLASE/DEHYDRASE/LIPID TRANSPORT SUPERFAMILY PROTEIN"/>
    <property type="match status" value="1"/>
</dbReference>
<accession>A0A7S3KXX0</accession>
<reference evidence="3" key="1">
    <citation type="submission" date="2021-01" db="EMBL/GenBank/DDBJ databases">
        <authorList>
            <person name="Corre E."/>
            <person name="Pelletier E."/>
            <person name="Niang G."/>
            <person name="Scheremetjew M."/>
            <person name="Finn R."/>
            <person name="Kale V."/>
            <person name="Holt S."/>
            <person name="Cochrane G."/>
            <person name="Meng A."/>
            <person name="Brown T."/>
            <person name="Cohen L."/>
        </authorList>
    </citation>
    <scope>NUCLEOTIDE SEQUENCE</scope>
    <source>
        <strain evidence="3">CCMP127</strain>
    </source>
</reference>
<evidence type="ECO:0000313" key="3">
    <source>
        <dbReference type="EMBL" id="CAE0404136.1"/>
    </source>
</evidence>
<feature type="region of interest" description="Disordered" evidence="1">
    <location>
        <begin position="887"/>
        <end position="950"/>
    </location>
</feature>
<feature type="transmembrane region" description="Helical" evidence="2">
    <location>
        <begin position="718"/>
        <end position="739"/>
    </location>
</feature>
<evidence type="ECO:0008006" key="4">
    <source>
        <dbReference type="Google" id="ProtNLM"/>
    </source>
</evidence>
<proteinExistence type="predicted"/>
<feature type="compositionally biased region" description="Basic and acidic residues" evidence="1">
    <location>
        <begin position="434"/>
        <end position="447"/>
    </location>
</feature>
<feature type="compositionally biased region" description="Polar residues" evidence="1">
    <location>
        <begin position="537"/>
        <end position="546"/>
    </location>
</feature>
<protein>
    <recommendedName>
        <fullName evidence="4">START domain-containing protein</fullName>
    </recommendedName>
</protein>
<feature type="transmembrane region" description="Helical" evidence="2">
    <location>
        <begin position="745"/>
        <end position="765"/>
    </location>
</feature>
<dbReference type="SUPFAM" id="SSF55961">
    <property type="entry name" value="Bet v1-like"/>
    <property type="match status" value="1"/>
</dbReference>
<feature type="compositionally biased region" description="Polar residues" evidence="1">
    <location>
        <begin position="922"/>
        <end position="938"/>
    </location>
</feature>
<keyword evidence="2" id="KW-1133">Transmembrane helix</keyword>
<dbReference type="Gene3D" id="3.30.530.20">
    <property type="match status" value="1"/>
</dbReference>